<dbReference type="Gene3D" id="3.40.50.1820">
    <property type="entry name" value="alpha/beta hydrolase"/>
    <property type="match status" value="1"/>
</dbReference>
<proteinExistence type="predicted"/>
<keyword evidence="1" id="KW-0645">Protease</keyword>
<evidence type="ECO:0000313" key="3">
    <source>
        <dbReference type="Proteomes" id="UP000602510"/>
    </source>
</evidence>
<gene>
    <name evidence="1" type="ORF">GN244_ATG03565</name>
    <name evidence="2" type="ORF">GN958_ATG11607</name>
</gene>
<dbReference type="GO" id="GO:0004180">
    <property type="term" value="F:carboxypeptidase activity"/>
    <property type="evidence" value="ECO:0007669"/>
    <property type="project" value="UniProtKB-KW"/>
</dbReference>
<dbReference type="Proteomes" id="UP000704712">
    <property type="component" value="Unassembled WGS sequence"/>
</dbReference>
<comment type="caution">
    <text evidence="1">The sequence shown here is derived from an EMBL/GenBank/DDBJ whole genome shotgun (WGS) entry which is preliminary data.</text>
</comment>
<dbReference type="EMBL" id="JAACNO010001560">
    <property type="protein sequence ID" value="KAF4139247.1"/>
    <property type="molecule type" value="Genomic_DNA"/>
</dbReference>
<sequence>MKTAVRICVSLLEQRRHDVIACGVGEDFCMEKLLESMLKADRNPCDIHLPSRNDGGDTECYDMSYVYTYLDAPNVREVLEVDSKRVGAWQEYNSNASASGVVHAPV</sequence>
<keyword evidence="1" id="KW-0378">Hydrolase</keyword>
<organism evidence="1 3">
    <name type="scientific">Phytophthora infestans</name>
    <name type="common">Potato late blight agent</name>
    <name type="synonym">Botrytis infestans</name>
    <dbReference type="NCBI Taxonomy" id="4787"/>
    <lineage>
        <taxon>Eukaryota</taxon>
        <taxon>Sar</taxon>
        <taxon>Stramenopiles</taxon>
        <taxon>Oomycota</taxon>
        <taxon>Peronosporomycetes</taxon>
        <taxon>Peronosporales</taxon>
        <taxon>Peronosporaceae</taxon>
        <taxon>Phytophthora</taxon>
    </lineage>
</organism>
<dbReference type="Gene3D" id="1.10.287.410">
    <property type="match status" value="1"/>
</dbReference>
<protein>
    <submittedName>
        <fullName evidence="1 2">Putative carboxypeptidase</fullName>
    </submittedName>
</protein>
<dbReference type="Proteomes" id="UP000602510">
    <property type="component" value="Unassembled WGS sequence"/>
</dbReference>
<keyword evidence="1" id="KW-0121">Carboxypeptidase</keyword>
<dbReference type="InterPro" id="IPR029058">
    <property type="entry name" value="AB_hydrolase_fold"/>
</dbReference>
<reference evidence="1" key="1">
    <citation type="submission" date="2020-04" db="EMBL/GenBank/DDBJ databases">
        <title>Hybrid Assembly of Korean Phytophthora infestans isolates.</title>
        <authorList>
            <person name="Prokchorchik M."/>
            <person name="Lee Y."/>
            <person name="Seo J."/>
            <person name="Cho J.-H."/>
            <person name="Park Y.-E."/>
            <person name="Jang D.-C."/>
            <person name="Im J.-S."/>
            <person name="Choi J.-G."/>
            <person name="Park H.-J."/>
            <person name="Lee G.-B."/>
            <person name="Lee Y.-G."/>
            <person name="Hong S.-Y."/>
            <person name="Cho K."/>
            <person name="Sohn K.H."/>
        </authorList>
    </citation>
    <scope>NUCLEOTIDE SEQUENCE</scope>
    <source>
        <strain evidence="1">KR_1_A1</strain>
        <strain evidence="2">KR_2_A2</strain>
    </source>
</reference>
<dbReference type="AlphaFoldDB" id="A0A833TIU7"/>
<keyword evidence="3" id="KW-1185">Reference proteome</keyword>
<dbReference type="EMBL" id="WSZM01000077">
    <property type="protein sequence ID" value="KAF4044110.1"/>
    <property type="molecule type" value="Genomic_DNA"/>
</dbReference>
<evidence type="ECO:0000313" key="2">
    <source>
        <dbReference type="EMBL" id="KAF4139247.1"/>
    </source>
</evidence>
<name>A0A833TIU7_PHYIN</name>
<evidence type="ECO:0000313" key="1">
    <source>
        <dbReference type="EMBL" id="KAF4044110.1"/>
    </source>
</evidence>
<accession>A0A833TIU7</accession>